<proteinExistence type="predicted"/>
<dbReference type="RefSeq" id="WP_227016943.1">
    <property type="nucleotide sequence ID" value="NZ_JAGSND010000001.1"/>
</dbReference>
<evidence type="ECO:0000313" key="1">
    <source>
        <dbReference type="EMBL" id="MBR0596825.1"/>
    </source>
</evidence>
<organism evidence="1 2">
    <name type="scientific">Sinanaerobacter chloroacetimidivorans</name>
    <dbReference type="NCBI Taxonomy" id="2818044"/>
    <lineage>
        <taxon>Bacteria</taxon>
        <taxon>Bacillati</taxon>
        <taxon>Bacillota</taxon>
        <taxon>Clostridia</taxon>
        <taxon>Peptostreptococcales</taxon>
        <taxon>Anaerovoracaceae</taxon>
        <taxon>Sinanaerobacter</taxon>
    </lineage>
</organism>
<name>A0A8J7W0P4_9FIRM</name>
<dbReference type="EMBL" id="JAGSND010000001">
    <property type="protein sequence ID" value="MBR0596825.1"/>
    <property type="molecule type" value="Genomic_DNA"/>
</dbReference>
<accession>A0A8J7W0P4</accession>
<gene>
    <name evidence="1" type="ORF">KCX82_02950</name>
</gene>
<dbReference type="Proteomes" id="UP000675664">
    <property type="component" value="Unassembled WGS sequence"/>
</dbReference>
<reference evidence="1" key="1">
    <citation type="submission" date="2021-04" db="EMBL/GenBank/DDBJ databases">
        <title>Sinoanaerobacter chloroacetimidivorans sp. nov., an obligate anaerobic bacterium isolated from anaerobic sludge.</title>
        <authorList>
            <person name="Bao Y."/>
        </authorList>
    </citation>
    <scope>NUCLEOTIDE SEQUENCE</scope>
    <source>
        <strain evidence="1">BAD-6</strain>
    </source>
</reference>
<sequence>MKQYIVLCSTILLGIVIYNMIMGPEDDSIVHIVEAVWAQGIAIRTNAP</sequence>
<comment type="caution">
    <text evidence="1">The sequence shown here is derived from an EMBL/GenBank/DDBJ whole genome shotgun (WGS) entry which is preliminary data.</text>
</comment>
<reference evidence="1" key="2">
    <citation type="submission" date="2021-04" db="EMBL/GenBank/DDBJ databases">
        <authorList>
            <person name="Liu J."/>
        </authorList>
    </citation>
    <scope>NUCLEOTIDE SEQUENCE</scope>
    <source>
        <strain evidence="1">BAD-6</strain>
    </source>
</reference>
<dbReference type="AlphaFoldDB" id="A0A8J7W0P4"/>
<evidence type="ECO:0000313" key="2">
    <source>
        <dbReference type="Proteomes" id="UP000675664"/>
    </source>
</evidence>
<protein>
    <submittedName>
        <fullName evidence="1">Uncharacterized protein</fullName>
    </submittedName>
</protein>
<keyword evidence="2" id="KW-1185">Reference proteome</keyword>